<gene>
    <name evidence="3" type="ORF">ACFL27_27590</name>
</gene>
<dbReference type="InterPro" id="IPR029035">
    <property type="entry name" value="DHS-like_NAD/FAD-binding_dom"/>
</dbReference>
<accession>A0ABV6Z6B7</accession>
<dbReference type="PANTHER" id="PTHR11703:SF2">
    <property type="entry name" value="DEOXYHYPUSINE SYNTHASE-LIKE PROTEIN"/>
    <property type="match status" value="1"/>
</dbReference>
<keyword evidence="4" id="KW-1185">Reference proteome</keyword>
<dbReference type="Gene3D" id="3.40.910.10">
    <property type="entry name" value="Deoxyhypusine synthase"/>
    <property type="match status" value="1"/>
</dbReference>
<comment type="caution">
    <text evidence="3">The sequence shown here is derived from an EMBL/GenBank/DDBJ whole genome shotgun (WGS) entry which is preliminary data.</text>
</comment>
<sequence length="367" mass="40779">MNCNNSLFADEPDIHPQLLQNRMTVAEFITSIGKTCFEARNLYRGAKLFEKMILENDTIWLGIAGAGIAGGMGGSVISLMKAGFIDAICSTGAQVYHDLHFAFGLPVKAINPKCDDNLLREHGDTRIYDIGIREKETLEAQDEILCSFIKETHDKIVGRVMSSWEFTYKLGRWVIKNAPHNRNSFVATAAAYEIPIFWDSLSNHSIAMNIARMELDGYPLFLSAQKDIIDSAAISYFSEGTGFVELGGGGPKNFIQQTGPTIKQILNIEYSGAQRGLQIGTAVEREGSLSSCTFGEAVTWGKYRVDNSAELVQIWGEYSILFPLMACYVLETCSTRTHKNILSNLPDKSAQLSEKYLGSIYQKEEYE</sequence>
<reference evidence="3 4" key="1">
    <citation type="submission" date="2024-09" db="EMBL/GenBank/DDBJ databases">
        <title>Laminarin stimulates single cell rates of sulfate reduction while oxygen inhibits transcriptomic activity in coastal marine sediment.</title>
        <authorList>
            <person name="Lindsay M."/>
            <person name="Orcutt B."/>
            <person name="Emerson D."/>
            <person name="Stepanauskas R."/>
            <person name="D'Angelo T."/>
        </authorList>
    </citation>
    <scope>NUCLEOTIDE SEQUENCE [LARGE SCALE GENOMIC DNA]</scope>
    <source>
        <strain evidence="3">SAG AM-311-K15</strain>
    </source>
</reference>
<organism evidence="3 4">
    <name type="scientific">candidate division CSSED10-310 bacterium</name>
    <dbReference type="NCBI Taxonomy" id="2855610"/>
    <lineage>
        <taxon>Bacteria</taxon>
        <taxon>Bacteria division CSSED10-310</taxon>
    </lineage>
</organism>
<comment type="similarity">
    <text evidence="1">Belongs to the deoxyhypusine synthase family.</text>
</comment>
<name>A0ABV6Z6B7_UNCC1</name>
<protein>
    <submittedName>
        <fullName evidence="3">Deoxyhypusine synthase family protein</fullName>
    </submittedName>
</protein>
<dbReference type="EMBL" id="JBHPBY010000664">
    <property type="protein sequence ID" value="MFC1853965.1"/>
    <property type="molecule type" value="Genomic_DNA"/>
</dbReference>
<dbReference type="InterPro" id="IPR036982">
    <property type="entry name" value="Deoxyhypusine_synthase_sf"/>
</dbReference>
<dbReference type="InterPro" id="IPR002773">
    <property type="entry name" value="Deoxyhypusine_synthase"/>
</dbReference>
<evidence type="ECO:0000256" key="2">
    <source>
        <dbReference type="ARBA" id="ARBA00022679"/>
    </source>
</evidence>
<evidence type="ECO:0000256" key="1">
    <source>
        <dbReference type="ARBA" id="ARBA00009892"/>
    </source>
</evidence>
<dbReference type="Pfam" id="PF01916">
    <property type="entry name" value="DS"/>
    <property type="match status" value="1"/>
</dbReference>
<dbReference type="Proteomes" id="UP001594351">
    <property type="component" value="Unassembled WGS sequence"/>
</dbReference>
<dbReference type="PANTHER" id="PTHR11703">
    <property type="entry name" value="DEOXYHYPUSINE SYNTHASE"/>
    <property type="match status" value="1"/>
</dbReference>
<proteinExistence type="inferred from homology"/>
<keyword evidence="2" id="KW-0808">Transferase</keyword>
<evidence type="ECO:0000313" key="4">
    <source>
        <dbReference type="Proteomes" id="UP001594351"/>
    </source>
</evidence>
<evidence type="ECO:0000313" key="3">
    <source>
        <dbReference type="EMBL" id="MFC1853965.1"/>
    </source>
</evidence>
<dbReference type="SUPFAM" id="SSF52467">
    <property type="entry name" value="DHS-like NAD/FAD-binding domain"/>
    <property type="match status" value="1"/>
</dbReference>